<name>A0A2S6HGS5_9GAMM</name>
<dbReference type="AlphaFoldDB" id="A0A2S6HGS5"/>
<evidence type="ECO:0000313" key="3">
    <source>
        <dbReference type="Proteomes" id="UP000240010"/>
    </source>
</evidence>
<dbReference type="EMBL" id="PTIZ01000003">
    <property type="protein sequence ID" value="PPK76678.1"/>
    <property type="molecule type" value="Genomic_DNA"/>
</dbReference>
<evidence type="ECO:0000313" key="2">
    <source>
        <dbReference type="EMBL" id="PPK76678.1"/>
    </source>
</evidence>
<organism evidence="2 3">
    <name type="scientific">Methylobacter tundripaludum</name>
    <dbReference type="NCBI Taxonomy" id="173365"/>
    <lineage>
        <taxon>Bacteria</taxon>
        <taxon>Pseudomonadati</taxon>
        <taxon>Pseudomonadota</taxon>
        <taxon>Gammaproteobacteria</taxon>
        <taxon>Methylococcales</taxon>
        <taxon>Methylococcaceae</taxon>
        <taxon>Methylobacter</taxon>
    </lineage>
</organism>
<keyword evidence="1" id="KW-0472">Membrane</keyword>
<reference evidence="2 3" key="1">
    <citation type="submission" date="2018-02" db="EMBL/GenBank/DDBJ databases">
        <title>Subsurface microbial communities from deep shales in Ohio and West Virginia, USA.</title>
        <authorList>
            <person name="Wrighton K."/>
        </authorList>
    </citation>
    <scope>NUCLEOTIDE SEQUENCE [LARGE SCALE GENOMIC DNA]</scope>
    <source>
        <strain evidence="2 3">OWC-DMM</strain>
    </source>
</reference>
<dbReference type="Proteomes" id="UP000240010">
    <property type="component" value="Unassembled WGS sequence"/>
</dbReference>
<keyword evidence="1" id="KW-1133">Transmembrane helix</keyword>
<keyword evidence="1" id="KW-0812">Transmembrane</keyword>
<sequence>MQEQLPRHEEHEVLFLRALRVFVVIGFYPFLSNTSYL</sequence>
<evidence type="ECO:0000256" key="1">
    <source>
        <dbReference type="SAM" id="Phobius"/>
    </source>
</evidence>
<gene>
    <name evidence="2" type="ORF">B0F87_103285</name>
</gene>
<protein>
    <submittedName>
        <fullName evidence="2">Uncharacterized protein</fullName>
    </submittedName>
</protein>
<feature type="transmembrane region" description="Helical" evidence="1">
    <location>
        <begin position="12"/>
        <end position="31"/>
    </location>
</feature>
<accession>A0A2S6HGS5</accession>
<comment type="caution">
    <text evidence="2">The sequence shown here is derived from an EMBL/GenBank/DDBJ whole genome shotgun (WGS) entry which is preliminary data.</text>
</comment>
<proteinExistence type="predicted"/>